<name>A0ABZ3H843_9BACT</name>
<gene>
    <name evidence="6" type="ORF">WCY31_09160</name>
</gene>
<keyword evidence="3" id="KW-0808">Transferase</keyword>
<dbReference type="InterPro" id="IPR015421">
    <property type="entry name" value="PyrdxlP-dep_Trfase_major"/>
</dbReference>
<sequence length="382" mass="42116">MKRQFIREILDVITADTISFAGGLPDADLFPLDAFKTAADRVLSEPASLQYSRSQGYAPLREKIAERYCAAGFETRAEEILITTGSQQAINLIALSMLPYGVTVELPAYLGALSAFRLAKVKTEGVALEHDGIAMTPLRRSIARTGAAYLIPDFQNPTGLRYSAAKRQAVAKAVLDADALLIEDAPYSELYFDHASLPISATMPERSFHLGSFSKILAPGLRVGWVRASEANLRRLLVVKEAIDLHTSTLDQRLIDAFWETEGLDRHLSSLRIHYRAKKNALSNALRTQLPDFVFDEPRGGMFLYGRLPGFDTKTLVNRCLERGVAFVPGSEFYPGTPALDELRLNFTHTDPAQMHRGVGLMADAYREQIVSKITGVARATA</sequence>
<accession>A0ABZ3H843</accession>
<dbReference type="Pfam" id="PF00155">
    <property type="entry name" value="Aminotran_1_2"/>
    <property type="match status" value="1"/>
</dbReference>
<evidence type="ECO:0000313" key="7">
    <source>
        <dbReference type="Proteomes" id="UP001447842"/>
    </source>
</evidence>
<dbReference type="SUPFAM" id="SSF53383">
    <property type="entry name" value="PLP-dependent transferases"/>
    <property type="match status" value="1"/>
</dbReference>
<dbReference type="RefSeq" id="WP_345972149.1">
    <property type="nucleotide sequence ID" value="NZ_CP147920.1"/>
</dbReference>
<comment type="cofactor">
    <cofactor evidence="1">
        <name>pyridoxal 5'-phosphate</name>
        <dbReference type="ChEBI" id="CHEBI:597326"/>
    </cofactor>
</comment>
<dbReference type="InterPro" id="IPR015424">
    <property type="entry name" value="PyrdxlP-dep_Trfase"/>
</dbReference>
<evidence type="ECO:0000256" key="1">
    <source>
        <dbReference type="ARBA" id="ARBA00001933"/>
    </source>
</evidence>
<dbReference type="Proteomes" id="UP001447842">
    <property type="component" value="Chromosome"/>
</dbReference>
<evidence type="ECO:0000256" key="3">
    <source>
        <dbReference type="ARBA" id="ARBA00022679"/>
    </source>
</evidence>
<dbReference type="EMBL" id="CP147920">
    <property type="protein sequence ID" value="XAU14416.1"/>
    <property type="molecule type" value="Genomic_DNA"/>
</dbReference>
<evidence type="ECO:0000313" key="6">
    <source>
        <dbReference type="EMBL" id="XAU14416.1"/>
    </source>
</evidence>
<dbReference type="CDD" id="cd00609">
    <property type="entry name" value="AAT_like"/>
    <property type="match status" value="1"/>
</dbReference>
<reference evidence="6 7" key="1">
    <citation type="submission" date="2024-03" db="EMBL/GenBank/DDBJ databases">
        <title>Sulfurimonas sp. HSL3-1.</title>
        <authorList>
            <person name="Wang S."/>
        </authorList>
    </citation>
    <scope>NUCLEOTIDE SEQUENCE [LARGE SCALE GENOMIC DNA]</scope>
    <source>
        <strain evidence="6 7">HSL3-1</strain>
    </source>
</reference>
<dbReference type="PANTHER" id="PTHR42790:SF19">
    <property type="entry name" value="KYNURENINE_ALPHA-AMINOADIPATE AMINOTRANSFERASE, MITOCHONDRIAL"/>
    <property type="match status" value="1"/>
</dbReference>
<dbReference type="GO" id="GO:0008483">
    <property type="term" value="F:transaminase activity"/>
    <property type="evidence" value="ECO:0007669"/>
    <property type="project" value="UniProtKB-KW"/>
</dbReference>
<feature type="domain" description="Aminotransferase class I/classII large" evidence="5">
    <location>
        <begin position="26"/>
        <end position="358"/>
    </location>
</feature>
<evidence type="ECO:0000259" key="5">
    <source>
        <dbReference type="Pfam" id="PF00155"/>
    </source>
</evidence>
<keyword evidence="4" id="KW-0663">Pyridoxal phosphate</keyword>
<dbReference type="Gene3D" id="3.40.640.10">
    <property type="entry name" value="Type I PLP-dependent aspartate aminotransferase-like (Major domain)"/>
    <property type="match status" value="1"/>
</dbReference>
<dbReference type="InterPro" id="IPR050859">
    <property type="entry name" value="Class-I_PLP-dep_aminotransf"/>
</dbReference>
<evidence type="ECO:0000256" key="2">
    <source>
        <dbReference type="ARBA" id="ARBA00022576"/>
    </source>
</evidence>
<protein>
    <submittedName>
        <fullName evidence="6">PLP-dependent aminotransferase family protein</fullName>
    </submittedName>
</protein>
<keyword evidence="2 6" id="KW-0032">Aminotransferase</keyword>
<dbReference type="Gene3D" id="3.90.1150.10">
    <property type="entry name" value="Aspartate Aminotransferase, domain 1"/>
    <property type="match status" value="1"/>
</dbReference>
<proteinExistence type="predicted"/>
<dbReference type="InterPro" id="IPR015422">
    <property type="entry name" value="PyrdxlP-dep_Trfase_small"/>
</dbReference>
<dbReference type="PANTHER" id="PTHR42790">
    <property type="entry name" value="AMINOTRANSFERASE"/>
    <property type="match status" value="1"/>
</dbReference>
<organism evidence="6 7">
    <name type="scientific">Sulfurimonas diazotrophicus</name>
    <dbReference type="NCBI Taxonomy" id="3131939"/>
    <lineage>
        <taxon>Bacteria</taxon>
        <taxon>Pseudomonadati</taxon>
        <taxon>Campylobacterota</taxon>
        <taxon>Epsilonproteobacteria</taxon>
        <taxon>Campylobacterales</taxon>
        <taxon>Sulfurimonadaceae</taxon>
        <taxon>Sulfurimonas</taxon>
    </lineage>
</organism>
<evidence type="ECO:0000256" key="4">
    <source>
        <dbReference type="ARBA" id="ARBA00022898"/>
    </source>
</evidence>
<dbReference type="InterPro" id="IPR004839">
    <property type="entry name" value="Aminotransferase_I/II_large"/>
</dbReference>
<keyword evidence="7" id="KW-1185">Reference proteome</keyword>